<evidence type="ECO:0000313" key="3">
    <source>
        <dbReference type="Proteomes" id="UP001549104"/>
    </source>
</evidence>
<dbReference type="RefSeq" id="WP_354315026.1">
    <property type="nucleotide sequence ID" value="NZ_JBEPME010000014.1"/>
</dbReference>
<organism evidence="2 3">
    <name type="scientific">Sporosarcina psychrophila</name>
    <name type="common">Bacillus psychrophilus</name>
    <dbReference type="NCBI Taxonomy" id="1476"/>
    <lineage>
        <taxon>Bacteria</taxon>
        <taxon>Bacillati</taxon>
        <taxon>Bacillota</taxon>
        <taxon>Bacilli</taxon>
        <taxon>Bacillales</taxon>
        <taxon>Caryophanaceae</taxon>
        <taxon>Sporosarcina</taxon>
    </lineage>
</organism>
<keyword evidence="1" id="KW-0472">Membrane</keyword>
<keyword evidence="1" id="KW-1133">Transmembrane helix</keyword>
<proteinExistence type="predicted"/>
<comment type="caution">
    <text evidence="2">The sequence shown here is derived from an EMBL/GenBank/DDBJ whole genome shotgun (WGS) entry which is preliminary data.</text>
</comment>
<keyword evidence="1" id="KW-0812">Transmembrane</keyword>
<evidence type="ECO:0000313" key="2">
    <source>
        <dbReference type="EMBL" id="MET3659641.1"/>
    </source>
</evidence>
<feature type="transmembrane region" description="Helical" evidence="1">
    <location>
        <begin position="20"/>
        <end position="41"/>
    </location>
</feature>
<gene>
    <name evidence="2" type="ORF">ABIC55_004787</name>
</gene>
<name>A0ABV2KEW2_SPOPS</name>
<dbReference type="EMBL" id="JBEPME010000014">
    <property type="protein sequence ID" value="MET3659641.1"/>
    <property type="molecule type" value="Genomic_DNA"/>
</dbReference>
<dbReference type="Proteomes" id="UP001549104">
    <property type="component" value="Unassembled WGS sequence"/>
</dbReference>
<sequence length="265" mass="30044">MSEEKTDSKINKESVVKWGVIIAAIVISIPLLIALLLNVNIFNFALGNTESWIAFWGSYIGGMFGMIGVIITTYIIISNNKKNIEYSMELQDRQVRDRDATTFLLNKSEQVVELLDDANTLLSTSMSLFIRMAVGREFIEMLASQMDSGRSTKVDIESKISIQTAELNEMSEKSLSLRPLVIDRLNKAVAKSVFIDGVSDEIRDLIEFIIKQEDIITDAMVDRESSELINQMSKELIDEVSIKYNPIQRRLTEFSREQLEKLMNG</sequence>
<evidence type="ECO:0000256" key="1">
    <source>
        <dbReference type="SAM" id="Phobius"/>
    </source>
</evidence>
<keyword evidence="3" id="KW-1185">Reference proteome</keyword>
<feature type="transmembrane region" description="Helical" evidence="1">
    <location>
        <begin position="53"/>
        <end position="77"/>
    </location>
</feature>
<reference evidence="2 3" key="1">
    <citation type="submission" date="2024-06" db="EMBL/GenBank/DDBJ databases">
        <title>Sorghum-associated microbial communities from plants grown in Nebraska, USA.</title>
        <authorList>
            <person name="Schachtman D."/>
        </authorList>
    </citation>
    <scope>NUCLEOTIDE SEQUENCE [LARGE SCALE GENOMIC DNA]</scope>
    <source>
        <strain evidence="2 3">1288</strain>
    </source>
</reference>
<protein>
    <submittedName>
        <fullName evidence="2">Uncharacterized protein</fullName>
    </submittedName>
</protein>
<accession>A0ABV2KEW2</accession>